<keyword evidence="10" id="KW-0573">Peptidoglycan synthesis</keyword>
<dbReference type="InterPro" id="IPR036615">
    <property type="entry name" value="Mur_ligase_C_dom_sf"/>
</dbReference>
<dbReference type="SUPFAM" id="SSF53623">
    <property type="entry name" value="MurD-like peptide ligases, catalytic domain"/>
    <property type="match status" value="1"/>
</dbReference>
<evidence type="ECO:0000313" key="18">
    <source>
        <dbReference type="EMBL" id="SHF57850.1"/>
    </source>
</evidence>
<evidence type="ECO:0000256" key="1">
    <source>
        <dbReference type="ARBA" id="ARBA00004496"/>
    </source>
</evidence>
<dbReference type="GO" id="GO:0008360">
    <property type="term" value="P:regulation of cell shape"/>
    <property type="evidence" value="ECO:0007669"/>
    <property type="project" value="UniProtKB-KW"/>
</dbReference>
<evidence type="ECO:0000256" key="3">
    <source>
        <dbReference type="ARBA" id="ARBA00012211"/>
    </source>
</evidence>
<dbReference type="GO" id="GO:0005737">
    <property type="term" value="C:cytoplasm"/>
    <property type="evidence" value="ECO:0007669"/>
    <property type="project" value="UniProtKB-SubCell"/>
</dbReference>
<keyword evidence="11" id="KW-0131">Cell cycle</keyword>
<dbReference type="InterPro" id="IPR004101">
    <property type="entry name" value="Mur_ligase_C"/>
</dbReference>
<comment type="subcellular location">
    <subcellularLocation>
        <location evidence="1">Cytoplasm</location>
    </subcellularLocation>
</comment>
<dbReference type="OrthoDB" id="9804126at2"/>
<feature type="domain" description="Mur ligase C-terminal" evidence="16">
    <location>
        <begin position="311"/>
        <end position="433"/>
    </location>
</feature>
<comment type="catalytic activity">
    <reaction evidence="13">
        <text>UDP-N-acetyl-alpha-D-muramate + L-alanine + ATP = UDP-N-acetyl-alpha-D-muramoyl-L-alanine + ADP + phosphate + H(+)</text>
        <dbReference type="Rhea" id="RHEA:23372"/>
        <dbReference type="ChEBI" id="CHEBI:15378"/>
        <dbReference type="ChEBI" id="CHEBI:30616"/>
        <dbReference type="ChEBI" id="CHEBI:43474"/>
        <dbReference type="ChEBI" id="CHEBI:57972"/>
        <dbReference type="ChEBI" id="CHEBI:70757"/>
        <dbReference type="ChEBI" id="CHEBI:83898"/>
        <dbReference type="ChEBI" id="CHEBI:456216"/>
        <dbReference type="EC" id="6.3.2.8"/>
    </reaction>
</comment>
<dbReference type="Gene3D" id="3.40.50.720">
    <property type="entry name" value="NAD(P)-binding Rossmann-like Domain"/>
    <property type="match status" value="1"/>
</dbReference>
<dbReference type="STRING" id="1121884.SAMN02745131_03012"/>
<dbReference type="SUPFAM" id="SSF51984">
    <property type="entry name" value="MurCD N-terminal domain"/>
    <property type="match status" value="1"/>
</dbReference>
<evidence type="ECO:0000256" key="8">
    <source>
        <dbReference type="ARBA" id="ARBA00022840"/>
    </source>
</evidence>
<dbReference type="Pfam" id="PF02875">
    <property type="entry name" value="Mur_ligase_C"/>
    <property type="match status" value="1"/>
</dbReference>
<reference evidence="18 19" key="1">
    <citation type="submission" date="2016-11" db="EMBL/GenBank/DDBJ databases">
        <authorList>
            <person name="Jaros S."/>
            <person name="Januszkiewicz K."/>
            <person name="Wedrychowicz H."/>
        </authorList>
    </citation>
    <scope>NUCLEOTIDE SEQUENCE [LARGE SCALE GENOMIC DNA]</scope>
    <source>
        <strain evidence="18 19">DSM 18119</strain>
    </source>
</reference>
<dbReference type="InterPro" id="IPR036565">
    <property type="entry name" value="Mur-like_cat_sf"/>
</dbReference>
<keyword evidence="6" id="KW-0132">Cell division</keyword>
<dbReference type="Pfam" id="PF08245">
    <property type="entry name" value="Mur_ligase_M"/>
    <property type="match status" value="1"/>
</dbReference>
<protein>
    <recommendedName>
        <fullName evidence="3 14">UDP-N-acetylmuramate--L-alanine ligase</fullName>
        <ecNumber evidence="3 14">6.3.2.8</ecNumber>
    </recommendedName>
</protein>
<evidence type="ECO:0000256" key="5">
    <source>
        <dbReference type="ARBA" id="ARBA00022598"/>
    </source>
</evidence>
<gene>
    <name evidence="18" type="ORF">SAMN02745131_03012</name>
</gene>
<dbReference type="EC" id="6.3.2.8" evidence="3 14"/>
<comment type="pathway">
    <text evidence="2">Cell wall biogenesis; peptidoglycan biosynthesis.</text>
</comment>
<dbReference type="EMBL" id="FQUU01000013">
    <property type="protein sequence ID" value="SHF57850.1"/>
    <property type="molecule type" value="Genomic_DNA"/>
</dbReference>
<evidence type="ECO:0000256" key="12">
    <source>
        <dbReference type="ARBA" id="ARBA00023316"/>
    </source>
</evidence>
<evidence type="ECO:0000259" key="15">
    <source>
        <dbReference type="Pfam" id="PF01225"/>
    </source>
</evidence>
<keyword evidence="5 18" id="KW-0436">Ligase</keyword>
<evidence type="ECO:0000256" key="11">
    <source>
        <dbReference type="ARBA" id="ARBA00023306"/>
    </source>
</evidence>
<evidence type="ECO:0000259" key="17">
    <source>
        <dbReference type="Pfam" id="PF08245"/>
    </source>
</evidence>
<dbReference type="UniPathway" id="UPA00219"/>
<keyword evidence="4" id="KW-0963">Cytoplasm</keyword>
<dbReference type="GO" id="GO:0009252">
    <property type="term" value="P:peptidoglycan biosynthetic process"/>
    <property type="evidence" value="ECO:0007669"/>
    <property type="project" value="UniProtKB-UniRule"/>
</dbReference>
<evidence type="ECO:0000256" key="10">
    <source>
        <dbReference type="ARBA" id="ARBA00022984"/>
    </source>
</evidence>
<feature type="domain" description="Mur ligase central" evidence="17">
    <location>
        <begin position="94"/>
        <end position="271"/>
    </location>
</feature>
<keyword evidence="8" id="KW-0067">ATP-binding</keyword>
<dbReference type="PANTHER" id="PTHR43445:SF3">
    <property type="entry name" value="UDP-N-ACETYLMURAMATE--L-ALANINE LIGASE"/>
    <property type="match status" value="1"/>
</dbReference>
<dbReference type="GO" id="GO:0008763">
    <property type="term" value="F:UDP-N-acetylmuramate-L-alanine ligase activity"/>
    <property type="evidence" value="ECO:0007669"/>
    <property type="project" value="UniProtKB-UniRule"/>
</dbReference>
<dbReference type="InterPro" id="IPR005758">
    <property type="entry name" value="UDP-N-AcMur_Ala_ligase_MurC"/>
</dbReference>
<dbReference type="Proteomes" id="UP000184048">
    <property type="component" value="Unassembled WGS sequence"/>
</dbReference>
<evidence type="ECO:0000259" key="16">
    <source>
        <dbReference type="Pfam" id="PF02875"/>
    </source>
</evidence>
<dbReference type="InterPro" id="IPR013221">
    <property type="entry name" value="Mur_ligase_cen"/>
</dbReference>
<evidence type="ECO:0000256" key="4">
    <source>
        <dbReference type="ARBA" id="ARBA00022490"/>
    </source>
</evidence>
<evidence type="ECO:0000256" key="7">
    <source>
        <dbReference type="ARBA" id="ARBA00022741"/>
    </source>
</evidence>
<dbReference type="Gene3D" id="3.90.190.20">
    <property type="entry name" value="Mur ligase, C-terminal domain"/>
    <property type="match status" value="1"/>
</dbReference>
<proteinExistence type="predicted"/>
<evidence type="ECO:0000256" key="6">
    <source>
        <dbReference type="ARBA" id="ARBA00022618"/>
    </source>
</evidence>
<dbReference type="SUPFAM" id="SSF53244">
    <property type="entry name" value="MurD-like peptide ligases, peptide-binding domain"/>
    <property type="match status" value="1"/>
</dbReference>
<dbReference type="InterPro" id="IPR000713">
    <property type="entry name" value="Mur_ligase_N"/>
</dbReference>
<dbReference type="GO" id="GO:0051301">
    <property type="term" value="P:cell division"/>
    <property type="evidence" value="ECO:0007669"/>
    <property type="project" value="UniProtKB-KW"/>
</dbReference>
<name>A0A1M5CT48_9BACT</name>
<accession>A0A1M5CT48</accession>
<evidence type="ECO:0000256" key="9">
    <source>
        <dbReference type="ARBA" id="ARBA00022960"/>
    </source>
</evidence>
<sequence>MSALARYFHSRGILVSGYDKTPTALTNQLEAEGIAIHFNEDINIIPKDVDLVVYTPAVPKEHKELAFYQQNNYTLLKRSEVLGALTNSSFNICVAGTHGKTTVSTMIAHILRSSGYGCNAFLGGIAVNYQTNFWSSENDVCVIEADEYDRSFLQLNPDIALITSMDADHLDIYGDEASMQDAFVAFGDKVKEQGLLFSKFGLKRTKEIKVARKKTYSLQNESANAFAGNIKIQDGGYVFDAHLEDKLIPAIEMSIGGMHNVENAIAAIAVANELKIDPLKIAEAIAGFKGVRRRFEYSIPPVKKQEGAYVKPVLIDDYAHHPAELKALLTSVKSLFPQRVVTVIFQPHLFTRTRDFANGFAEALSIADNVVLLPIYPARELPIPGVSSEMVLEKINANEKVLVTKEGLLDWMREHVQHLNKEFGEVIVMAGAGDIDAMVMPVKNIIEELS</sequence>
<keyword evidence="19" id="KW-1185">Reference proteome</keyword>
<dbReference type="GO" id="GO:0005524">
    <property type="term" value="F:ATP binding"/>
    <property type="evidence" value="ECO:0007669"/>
    <property type="project" value="UniProtKB-KW"/>
</dbReference>
<dbReference type="NCBIfam" id="TIGR01082">
    <property type="entry name" value="murC"/>
    <property type="match status" value="1"/>
</dbReference>
<organism evidence="18 19">
    <name type="scientific">Flavisolibacter ginsengisoli DSM 18119</name>
    <dbReference type="NCBI Taxonomy" id="1121884"/>
    <lineage>
        <taxon>Bacteria</taxon>
        <taxon>Pseudomonadati</taxon>
        <taxon>Bacteroidota</taxon>
        <taxon>Chitinophagia</taxon>
        <taxon>Chitinophagales</taxon>
        <taxon>Chitinophagaceae</taxon>
        <taxon>Flavisolibacter</taxon>
    </lineage>
</organism>
<keyword evidence="7" id="KW-0547">Nucleotide-binding</keyword>
<dbReference type="InterPro" id="IPR050061">
    <property type="entry name" value="MurCDEF_pg_biosynth"/>
</dbReference>
<dbReference type="AlphaFoldDB" id="A0A1M5CT48"/>
<dbReference type="PANTHER" id="PTHR43445">
    <property type="entry name" value="UDP-N-ACETYLMURAMATE--L-ALANINE LIGASE-RELATED"/>
    <property type="match status" value="1"/>
</dbReference>
<evidence type="ECO:0000256" key="13">
    <source>
        <dbReference type="ARBA" id="ARBA00047833"/>
    </source>
</evidence>
<dbReference type="Gene3D" id="3.40.1190.10">
    <property type="entry name" value="Mur-like, catalytic domain"/>
    <property type="match status" value="1"/>
</dbReference>
<evidence type="ECO:0000256" key="2">
    <source>
        <dbReference type="ARBA" id="ARBA00004752"/>
    </source>
</evidence>
<evidence type="ECO:0000313" key="19">
    <source>
        <dbReference type="Proteomes" id="UP000184048"/>
    </source>
</evidence>
<dbReference type="GO" id="GO:0071555">
    <property type="term" value="P:cell wall organization"/>
    <property type="evidence" value="ECO:0007669"/>
    <property type="project" value="UniProtKB-KW"/>
</dbReference>
<dbReference type="Pfam" id="PF01225">
    <property type="entry name" value="Mur_ligase"/>
    <property type="match status" value="1"/>
</dbReference>
<keyword evidence="9" id="KW-0133">Cell shape</keyword>
<keyword evidence="12" id="KW-0961">Cell wall biogenesis/degradation</keyword>
<evidence type="ECO:0000256" key="14">
    <source>
        <dbReference type="NCBIfam" id="TIGR01082"/>
    </source>
</evidence>
<feature type="domain" description="Mur ligase N-terminal catalytic" evidence="15">
    <location>
        <begin position="1"/>
        <end position="87"/>
    </location>
</feature>